<evidence type="ECO:0000256" key="2">
    <source>
        <dbReference type="SAM" id="SignalP"/>
    </source>
</evidence>
<dbReference type="EMBL" id="JACHLL010000001">
    <property type="protein sequence ID" value="MBB6340288.1"/>
    <property type="molecule type" value="Genomic_DNA"/>
</dbReference>
<reference evidence="4 5" key="1">
    <citation type="submission" date="2020-08" db="EMBL/GenBank/DDBJ databases">
        <title>Functional genomics of gut bacteria from endangered species of beetles.</title>
        <authorList>
            <person name="Carlos-Shanley C."/>
        </authorList>
    </citation>
    <scope>NUCLEOTIDE SEQUENCE [LARGE SCALE GENOMIC DNA]</scope>
    <source>
        <strain evidence="4 5">S00202</strain>
    </source>
</reference>
<evidence type="ECO:0000259" key="3">
    <source>
        <dbReference type="Pfam" id="PF13511"/>
    </source>
</evidence>
<evidence type="ECO:0000256" key="1">
    <source>
        <dbReference type="SAM" id="MobiDB-lite"/>
    </source>
</evidence>
<dbReference type="Proteomes" id="UP000557193">
    <property type="component" value="Unassembled WGS sequence"/>
</dbReference>
<feature type="region of interest" description="Disordered" evidence="1">
    <location>
        <begin position="165"/>
        <end position="187"/>
    </location>
</feature>
<feature type="region of interest" description="Disordered" evidence="1">
    <location>
        <begin position="50"/>
        <end position="70"/>
    </location>
</feature>
<protein>
    <recommendedName>
        <fullName evidence="3">DUF4124 domain-containing protein</fullName>
    </recommendedName>
</protein>
<dbReference type="RefSeq" id="WP_184680234.1">
    <property type="nucleotide sequence ID" value="NZ_JACHLL010000001.1"/>
</dbReference>
<sequence length="187" mass="20085">MRLLVTSLLLSLTLPVSAQIYQYKDANGNTVYTNQPPQGQDAEQVQLPPTNSVEMSTPKTTESPAPTEQASGLHYSTLTLTDLPSDEALRANNGSFSVGVQIKPKLSPSHRLRLLLDGQPHGQASSSSRLQVVNADRGEHSLAVEVLSGEQSIQQSSPVTFTVQRVNTQSPALKPKPQPTPKPKPAT</sequence>
<feature type="chain" id="PRO_5030731026" description="DUF4124 domain-containing protein" evidence="2">
    <location>
        <begin position="19"/>
        <end position="187"/>
    </location>
</feature>
<proteinExistence type="predicted"/>
<accession>A0A7X0BPP8</accession>
<feature type="domain" description="DUF4124" evidence="3">
    <location>
        <begin position="8"/>
        <end position="54"/>
    </location>
</feature>
<feature type="compositionally biased region" description="Pro residues" evidence="1">
    <location>
        <begin position="174"/>
        <end position="187"/>
    </location>
</feature>
<dbReference type="Pfam" id="PF13511">
    <property type="entry name" value="DUF4124"/>
    <property type="match status" value="1"/>
</dbReference>
<organism evidence="4 5">
    <name type="scientific">Pseudomonas fluvialis</name>
    <dbReference type="NCBI Taxonomy" id="1793966"/>
    <lineage>
        <taxon>Bacteria</taxon>
        <taxon>Pseudomonadati</taxon>
        <taxon>Pseudomonadota</taxon>
        <taxon>Gammaproteobacteria</taxon>
        <taxon>Pseudomonadales</taxon>
        <taxon>Pseudomonadaceae</taxon>
        <taxon>Pseudomonas</taxon>
    </lineage>
</organism>
<feature type="signal peptide" evidence="2">
    <location>
        <begin position="1"/>
        <end position="18"/>
    </location>
</feature>
<comment type="caution">
    <text evidence="4">The sequence shown here is derived from an EMBL/GenBank/DDBJ whole genome shotgun (WGS) entry which is preliminary data.</text>
</comment>
<dbReference type="AlphaFoldDB" id="A0A7X0BPP8"/>
<keyword evidence="5" id="KW-1185">Reference proteome</keyword>
<name>A0A7X0BPP8_9PSED</name>
<dbReference type="InterPro" id="IPR025392">
    <property type="entry name" value="DUF4124"/>
</dbReference>
<evidence type="ECO:0000313" key="4">
    <source>
        <dbReference type="EMBL" id="MBB6340288.1"/>
    </source>
</evidence>
<evidence type="ECO:0000313" key="5">
    <source>
        <dbReference type="Proteomes" id="UP000557193"/>
    </source>
</evidence>
<keyword evidence="2" id="KW-0732">Signal</keyword>
<gene>
    <name evidence="4" type="ORF">HNP49_000438</name>
</gene>